<evidence type="ECO:0000313" key="2">
    <source>
        <dbReference type="EMBL" id="MBB3983008.1"/>
    </source>
</evidence>
<feature type="transmembrane region" description="Helical" evidence="1">
    <location>
        <begin position="85"/>
        <end position="107"/>
    </location>
</feature>
<name>A0A7W6DNB7_9SPHN</name>
<sequence length="239" mass="25257">MDAMTHPLRADARDNGFFLFMAIAIALTVIGGFGSFALRGMVDARVAPFWVHVHGAVFMAWTLLYVAQAALAASGSLALHRRMGWSALGLATVMVPLGAVTAMMAVVRDRVPPFFTPEIFLALSALELAAFVLLLALAIRARRRSDWHKRLMLCAMVAIIGPAFGRLLPMPLLGPMGGLAVLIGQMAFVLIAIAHDVVTRRRIHPAYGVGAAVIIVEGLAVPLLAASAPFVALAATLAG</sequence>
<evidence type="ECO:0000256" key="1">
    <source>
        <dbReference type="SAM" id="Phobius"/>
    </source>
</evidence>
<dbReference type="AlphaFoldDB" id="A0A7W6DNB7"/>
<reference evidence="2 3" key="1">
    <citation type="submission" date="2020-08" db="EMBL/GenBank/DDBJ databases">
        <title>Genomic Encyclopedia of Type Strains, Phase IV (KMG-IV): sequencing the most valuable type-strain genomes for metagenomic binning, comparative biology and taxonomic classification.</title>
        <authorList>
            <person name="Goeker M."/>
        </authorList>
    </citation>
    <scope>NUCLEOTIDE SEQUENCE [LARGE SCALE GENOMIC DNA]</scope>
    <source>
        <strain evidence="2 3">DSM 29348</strain>
    </source>
</reference>
<keyword evidence="1" id="KW-0812">Transmembrane</keyword>
<proteinExistence type="predicted"/>
<feature type="transmembrane region" description="Helical" evidence="1">
    <location>
        <begin position="119"/>
        <end position="139"/>
    </location>
</feature>
<protein>
    <submittedName>
        <fullName evidence="2">Uncharacterized protein</fullName>
    </submittedName>
</protein>
<keyword evidence="1" id="KW-1133">Transmembrane helix</keyword>
<organism evidence="2 3">
    <name type="scientific">Sphingobium fontiphilum</name>
    <dbReference type="NCBI Taxonomy" id="944425"/>
    <lineage>
        <taxon>Bacteria</taxon>
        <taxon>Pseudomonadati</taxon>
        <taxon>Pseudomonadota</taxon>
        <taxon>Alphaproteobacteria</taxon>
        <taxon>Sphingomonadales</taxon>
        <taxon>Sphingomonadaceae</taxon>
        <taxon>Sphingobium</taxon>
    </lineage>
</organism>
<keyword evidence="3" id="KW-1185">Reference proteome</keyword>
<feature type="transmembrane region" description="Helical" evidence="1">
    <location>
        <begin position="49"/>
        <end position="73"/>
    </location>
</feature>
<accession>A0A7W6DNB7</accession>
<feature type="transmembrane region" description="Helical" evidence="1">
    <location>
        <begin position="206"/>
        <end position="235"/>
    </location>
</feature>
<comment type="caution">
    <text evidence="2">The sequence shown here is derived from an EMBL/GenBank/DDBJ whole genome shotgun (WGS) entry which is preliminary data.</text>
</comment>
<dbReference type="EMBL" id="JACIEB010000006">
    <property type="protein sequence ID" value="MBB3983008.1"/>
    <property type="molecule type" value="Genomic_DNA"/>
</dbReference>
<dbReference type="Proteomes" id="UP000552757">
    <property type="component" value="Unassembled WGS sequence"/>
</dbReference>
<keyword evidence="1" id="KW-0472">Membrane</keyword>
<dbReference type="RefSeq" id="WP_246344649.1">
    <property type="nucleotide sequence ID" value="NZ_JACIEB010000006.1"/>
</dbReference>
<feature type="transmembrane region" description="Helical" evidence="1">
    <location>
        <begin position="174"/>
        <end position="194"/>
    </location>
</feature>
<evidence type="ECO:0000313" key="3">
    <source>
        <dbReference type="Proteomes" id="UP000552757"/>
    </source>
</evidence>
<feature type="transmembrane region" description="Helical" evidence="1">
    <location>
        <begin position="151"/>
        <end position="168"/>
    </location>
</feature>
<gene>
    <name evidence="2" type="ORF">GGR44_002688</name>
</gene>
<feature type="transmembrane region" description="Helical" evidence="1">
    <location>
        <begin position="16"/>
        <end position="37"/>
    </location>
</feature>